<sequence length="410" mass="44878">MDKVLERSVLCSGGCLHLGGSKSETARALVLQALLPSLELENASTSDDSVAMVKGLACKGQEVDIGYAGTAMRFLTAYFACRQGREVLLTGSGRMKERPIDVLVSALRSLGADISYVEREGFPPLYIKGVAVRGGEVRMEGGVSSQYASALLLIAPFLPEGLKLTLEGRVTSRPYLEMTVSLLQEVFGKRIASWKGNCIEVFPQEGELRGKGALRIESDWSSASYWYSFVALNDVGTELCLKYFKGDSYQGDRALVELYELLGVHTVFEGDGIRLRRVSAPRLEVLDLDLNATPDIAQTVAVTCLGLGIGCELWGLHTLKIKETDRLLALQTEMRKMGAKVEVSDDSLCLEAGAKLKSGVRIATYDDHRMAMAFTPLMLKVRLIIENSGVVSKSYPDFWEDVTKNVRLAE</sequence>
<dbReference type="InterPro" id="IPR013792">
    <property type="entry name" value="RNA3'P_cycl/enolpyr_Trfase_a/b"/>
</dbReference>
<comment type="similarity">
    <text evidence="2">Belongs to the EPSP synthase family.</text>
</comment>
<dbReference type="Proteomes" id="UP000065822">
    <property type="component" value="Chromosome"/>
</dbReference>
<dbReference type="Gene3D" id="3.65.10.10">
    <property type="entry name" value="Enolpyruvate transferase domain"/>
    <property type="match status" value="2"/>
</dbReference>
<evidence type="ECO:0000256" key="6">
    <source>
        <dbReference type="ARBA" id="ARBA00023141"/>
    </source>
</evidence>
<comment type="pathway">
    <text evidence="1">Metabolic intermediate biosynthesis; chorismate biosynthesis; chorismate from D-erythrose 4-phosphate and phosphoenolpyruvate: step 6/7.</text>
</comment>
<dbReference type="GO" id="GO:0009423">
    <property type="term" value="P:chorismate biosynthetic process"/>
    <property type="evidence" value="ECO:0007669"/>
    <property type="project" value="TreeGrafter"/>
</dbReference>
<dbReference type="PROSITE" id="PS00885">
    <property type="entry name" value="EPSP_SYNTHASE_2"/>
    <property type="match status" value="1"/>
</dbReference>
<dbReference type="GO" id="GO:0009073">
    <property type="term" value="P:aromatic amino acid family biosynthetic process"/>
    <property type="evidence" value="ECO:0007669"/>
    <property type="project" value="UniProtKB-KW"/>
</dbReference>
<dbReference type="SUPFAM" id="SSF55205">
    <property type="entry name" value="EPT/RTPC-like"/>
    <property type="match status" value="1"/>
</dbReference>
<keyword evidence="4" id="KW-0028">Amino-acid biosynthesis</keyword>
<comment type="catalytic activity">
    <reaction evidence="8">
        <text>3-phosphoshikimate + phosphoenolpyruvate = 5-O-(1-carboxyvinyl)-3-phosphoshikimate + phosphate</text>
        <dbReference type="Rhea" id="RHEA:21256"/>
        <dbReference type="ChEBI" id="CHEBI:43474"/>
        <dbReference type="ChEBI" id="CHEBI:57701"/>
        <dbReference type="ChEBI" id="CHEBI:58702"/>
        <dbReference type="ChEBI" id="CHEBI:145989"/>
        <dbReference type="EC" id="2.5.1.19"/>
    </reaction>
    <physiologicalReaction direction="left-to-right" evidence="8">
        <dbReference type="Rhea" id="RHEA:21257"/>
    </physiologicalReaction>
</comment>
<dbReference type="GO" id="GO:0008652">
    <property type="term" value="P:amino acid biosynthetic process"/>
    <property type="evidence" value="ECO:0007669"/>
    <property type="project" value="UniProtKB-KW"/>
</dbReference>
<evidence type="ECO:0000256" key="5">
    <source>
        <dbReference type="ARBA" id="ARBA00022679"/>
    </source>
</evidence>
<name>A0AAX2GWU0_9FLAO</name>
<evidence type="ECO:0000256" key="3">
    <source>
        <dbReference type="ARBA" id="ARBA00012450"/>
    </source>
</evidence>
<feature type="domain" description="Enolpyruvate transferase" evidence="9">
    <location>
        <begin position="48"/>
        <end position="401"/>
    </location>
</feature>
<dbReference type="EMBL" id="LT906449">
    <property type="protein sequence ID" value="SNV07537.1"/>
    <property type="molecule type" value="Genomic_DNA"/>
</dbReference>
<organism evidence="11 13">
    <name type="scientific">Capnocytophaga haemolytica</name>
    <dbReference type="NCBI Taxonomy" id="45243"/>
    <lineage>
        <taxon>Bacteria</taxon>
        <taxon>Pseudomonadati</taxon>
        <taxon>Bacteroidota</taxon>
        <taxon>Flavobacteriia</taxon>
        <taxon>Flavobacteriales</taxon>
        <taxon>Flavobacteriaceae</taxon>
        <taxon>Capnocytophaga</taxon>
    </lineage>
</organism>
<dbReference type="Proteomes" id="UP000215539">
    <property type="component" value="Chromosome 1"/>
</dbReference>
<dbReference type="KEGG" id="chg:AXF12_04160"/>
<evidence type="ECO:0000256" key="1">
    <source>
        <dbReference type="ARBA" id="ARBA00004811"/>
    </source>
</evidence>
<dbReference type="EC" id="2.5.1.19" evidence="3"/>
<protein>
    <recommendedName>
        <fullName evidence="3">3-phosphoshikimate 1-carboxyvinyltransferase</fullName>
        <ecNumber evidence="3">2.5.1.19</ecNumber>
    </recommendedName>
    <alternativeName>
        <fullName evidence="7">5-enolpyruvylshikimate-3-phosphate synthase</fullName>
    </alternativeName>
</protein>
<keyword evidence="12" id="KW-1185">Reference proteome</keyword>
<keyword evidence="5 11" id="KW-0808">Transferase</keyword>
<dbReference type="InterPro" id="IPR001986">
    <property type="entry name" value="Enolpyruvate_Tfrase_dom"/>
</dbReference>
<keyword evidence="6" id="KW-0057">Aromatic amino acid biosynthesis</keyword>
<dbReference type="GO" id="GO:0003866">
    <property type="term" value="F:3-phosphoshikimate 1-carboxyvinyltransferase activity"/>
    <property type="evidence" value="ECO:0007669"/>
    <property type="project" value="UniProtKB-EC"/>
</dbReference>
<reference evidence="11 13" key="2">
    <citation type="submission" date="2017-06" db="EMBL/GenBank/DDBJ databases">
        <authorList>
            <consortium name="Pathogen Informatics"/>
        </authorList>
    </citation>
    <scope>NUCLEOTIDE SEQUENCE [LARGE SCALE GENOMIC DNA]</scope>
    <source>
        <strain evidence="11 13">NCTC12947</strain>
    </source>
</reference>
<evidence type="ECO:0000313" key="11">
    <source>
        <dbReference type="EMBL" id="SNV07537.1"/>
    </source>
</evidence>
<proteinExistence type="inferred from homology"/>
<dbReference type="RefSeq" id="WP_066428576.1">
    <property type="nucleotide sequence ID" value="NZ_CP014227.1"/>
</dbReference>
<evidence type="ECO:0000256" key="2">
    <source>
        <dbReference type="ARBA" id="ARBA00009948"/>
    </source>
</evidence>
<evidence type="ECO:0000256" key="4">
    <source>
        <dbReference type="ARBA" id="ARBA00022605"/>
    </source>
</evidence>
<dbReference type="PANTHER" id="PTHR21090:SF5">
    <property type="entry name" value="PENTAFUNCTIONAL AROM POLYPEPTIDE"/>
    <property type="match status" value="1"/>
</dbReference>
<dbReference type="PIRSF" id="PIRSF000505">
    <property type="entry name" value="EPSPS"/>
    <property type="match status" value="1"/>
</dbReference>
<evidence type="ECO:0000256" key="8">
    <source>
        <dbReference type="ARBA" id="ARBA00044633"/>
    </source>
</evidence>
<dbReference type="PANTHER" id="PTHR21090">
    <property type="entry name" value="AROM/DEHYDROQUINATE SYNTHASE"/>
    <property type="match status" value="1"/>
</dbReference>
<dbReference type="EMBL" id="CP014227">
    <property type="protein sequence ID" value="AMD84781.1"/>
    <property type="molecule type" value="Genomic_DNA"/>
</dbReference>
<accession>A0AAX2GWU0</accession>
<evidence type="ECO:0000313" key="10">
    <source>
        <dbReference type="EMBL" id="AMD84781.1"/>
    </source>
</evidence>
<evidence type="ECO:0000256" key="7">
    <source>
        <dbReference type="ARBA" id="ARBA00030046"/>
    </source>
</evidence>
<evidence type="ECO:0000259" key="9">
    <source>
        <dbReference type="Pfam" id="PF00275"/>
    </source>
</evidence>
<gene>
    <name evidence="11" type="primary">aroA</name>
    <name evidence="10" type="ORF">AXF12_04160</name>
    <name evidence="11" type="ORF">SAMEA44541418_00902</name>
</gene>
<evidence type="ECO:0000313" key="12">
    <source>
        <dbReference type="Proteomes" id="UP000065822"/>
    </source>
</evidence>
<dbReference type="Pfam" id="PF00275">
    <property type="entry name" value="EPSP_synthase"/>
    <property type="match status" value="1"/>
</dbReference>
<reference evidence="10 12" key="1">
    <citation type="submission" date="2016-02" db="EMBL/GenBank/DDBJ databases">
        <authorList>
            <person name="Holder M.E."/>
            <person name="Ajami N.J."/>
            <person name="Petrosino J.F."/>
        </authorList>
    </citation>
    <scope>NUCLEOTIDE SEQUENCE [LARGE SCALE GENOMIC DNA]</scope>
    <source>
        <strain evidence="10 12">CCUG 32990</strain>
    </source>
</reference>
<dbReference type="InterPro" id="IPR006264">
    <property type="entry name" value="EPSP_synthase"/>
</dbReference>
<dbReference type="AlphaFoldDB" id="A0AAX2GWU0"/>
<dbReference type="InterPro" id="IPR036968">
    <property type="entry name" value="Enolpyruvate_Tfrase_sf"/>
</dbReference>
<evidence type="ECO:0000313" key="13">
    <source>
        <dbReference type="Proteomes" id="UP000215539"/>
    </source>
</evidence>
<dbReference type="InterPro" id="IPR023193">
    <property type="entry name" value="EPSP_synthase_CS"/>
</dbReference>